<organism evidence="10 11">
    <name type="scientific">Aquisphaera giovannonii</name>
    <dbReference type="NCBI Taxonomy" id="406548"/>
    <lineage>
        <taxon>Bacteria</taxon>
        <taxon>Pseudomonadati</taxon>
        <taxon>Planctomycetota</taxon>
        <taxon>Planctomycetia</taxon>
        <taxon>Isosphaerales</taxon>
        <taxon>Isosphaeraceae</taxon>
        <taxon>Aquisphaera</taxon>
    </lineage>
</organism>
<keyword evidence="4 8" id="KW-0276">Fatty acid metabolism</keyword>
<keyword evidence="11" id="KW-1185">Reference proteome</keyword>
<keyword evidence="7 8" id="KW-0275">Fatty acid biosynthesis</keyword>
<evidence type="ECO:0000259" key="9">
    <source>
        <dbReference type="Pfam" id="PF01648"/>
    </source>
</evidence>
<name>A0A5B9WDE3_9BACT</name>
<keyword evidence="3 8" id="KW-0479">Metal-binding</keyword>
<dbReference type="GO" id="GO:0006633">
    <property type="term" value="P:fatty acid biosynthetic process"/>
    <property type="evidence" value="ECO:0007669"/>
    <property type="project" value="UniProtKB-UniRule"/>
</dbReference>
<keyword evidence="8" id="KW-0963">Cytoplasm</keyword>
<comment type="subcellular location">
    <subcellularLocation>
        <location evidence="8">Cytoplasm</location>
    </subcellularLocation>
</comment>
<dbReference type="KEGG" id="agv:OJF2_65670"/>
<evidence type="ECO:0000256" key="4">
    <source>
        <dbReference type="ARBA" id="ARBA00022832"/>
    </source>
</evidence>
<reference evidence="10 11" key="1">
    <citation type="submission" date="2019-08" db="EMBL/GenBank/DDBJ databases">
        <title>Deep-cultivation of Planctomycetes and their phenomic and genomic characterization uncovers novel biology.</title>
        <authorList>
            <person name="Wiegand S."/>
            <person name="Jogler M."/>
            <person name="Boedeker C."/>
            <person name="Pinto D."/>
            <person name="Vollmers J."/>
            <person name="Rivas-Marin E."/>
            <person name="Kohn T."/>
            <person name="Peeters S.H."/>
            <person name="Heuer A."/>
            <person name="Rast P."/>
            <person name="Oberbeckmann S."/>
            <person name="Bunk B."/>
            <person name="Jeske O."/>
            <person name="Meyerdierks A."/>
            <person name="Storesund J.E."/>
            <person name="Kallscheuer N."/>
            <person name="Luecker S."/>
            <person name="Lage O.M."/>
            <person name="Pohl T."/>
            <person name="Merkel B.J."/>
            <person name="Hornburger P."/>
            <person name="Mueller R.-W."/>
            <person name="Bruemmer F."/>
            <person name="Labrenz M."/>
            <person name="Spormann A.M."/>
            <person name="Op den Camp H."/>
            <person name="Overmann J."/>
            <person name="Amann R."/>
            <person name="Jetten M.S.M."/>
            <person name="Mascher T."/>
            <person name="Medema M.H."/>
            <person name="Devos D.P."/>
            <person name="Kaster A.-K."/>
            <person name="Ovreas L."/>
            <person name="Rohde M."/>
            <person name="Galperin M.Y."/>
            <person name="Jogler C."/>
        </authorList>
    </citation>
    <scope>NUCLEOTIDE SEQUENCE [LARGE SCALE GENOMIC DNA]</scope>
    <source>
        <strain evidence="10 11">OJF2</strain>
    </source>
</reference>
<dbReference type="EC" id="2.7.8.7" evidence="8"/>
<dbReference type="InterPro" id="IPR002582">
    <property type="entry name" value="ACPS"/>
</dbReference>
<dbReference type="NCBIfam" id="TIGR00516">
    <property type="entry name" value="acpS"/>
    <property type="match status" value="1"/>
</dbReference>
<evidence type="ECO:0000313" key="11">
    <source>
        <dbReference type="Proteomes" id="UP000324233"/>
    </source>
</evidence>
<evidence type="ECO:0000256" key="2">
    <source>
        <dbReference type="ARBA" id="ARBA00022679"/>
    </source>
</evidence>
<dbReference type="HAMAP" id="MF_00101">
    <property type="entry name" value="AcpS"/>
    <property type="match status" value="1"/>
</dbReference>
<proteinExistence type="inferred from homology"/>
<dbReference type="GO" id="GO:0000287">
    <property type="term" value="F:magnesium ion binding"/>
    <property type="evidence" value="ECO:0007669"/>
    <property type="project" value="UniProtKB-UniRule"/>
</dbReference>
<dbReference type="GO" id="GO:0008897">
    <property type="term" value="F:holo-[acyl-carrier-protein] synthase activity"/>
    <property type="evidence" value="ECO:0007669"/>
    <property type="project" value="UniProtKB-UniRule"/>
</dbReference>
<evidence type="ECO:0000256" key="6">
    <source>
        <dbReference type="ARBA" id="ARBA00023098"/>
    </source>
</evidence>
<evidence type="ECO:0000256" key="3">
    <source>
        <dbReference type="ARBA" id="ARBA00022723"/>
    </source>
</evidence>
<dbReference type="Gene3D" id="3.90.470.20">
    <property type="entry name" value="4'-phosphopantetheinyl transferase domain"/>
    <property type="match status" value="1"/>
</dbReference>
<dbReference type="Proteomes" id="UP000324233">
    <property type="component" value="Chromosome"/>
</dbReference>
<dbReference type="NCBIfam" id="TIGR00556">
    <property type="entry name" value="pantethn_trn"/>
    <property type="match status" value="1"/>
</dbReference>
<dbReference type="RefSeq" id="WP_148597466.1">
    <property type="nucleotide sequence ID" value="NZ_CP042997.1"/>
</dbReference>
<dbReference type="OrthoDB" id="517356at2"/>
<evidence type="ECO:0000256" key="7">
    <source>
        <dbReference type="ARBA" id="ARBA00023160"/>
    </source>
</evidence>
<feature type="binding site" evidence="8">
    <location>
        <position position="58"/>
    </location>
    <ligand>
        <name>Mg(2+)</name>
        <dbReference type="ChEBI" id="CHEBI:18420"/>
    </ligand>
</feature>
<keyword evidence="2 8" id="KW-0808">Transferase</keyword>
<accession>A0A5B9WDE3</accession>
<keyword evidence="5 8" id="KW-0460">Magnesium</keyword>
<protein>
    <recommendedName>
        <fullName evidence="8">Holo-[acyl-carrier-protein] synthase</fullName>
        <shortName evidence="8">Holo-ACP synthase</shortName>
        <ecNumber evidence="8">2.7.8.7</ecNumber>
    </recommendedName>
    <alternativeName>
        <fullName evidence="8">4'-phosphopantetheinyl transferase AcpS</fullName>
    </alternativeName>
</protein>
<dbReference type="AlphaFoldDB" id="A0A5B9WDE3"/>
<dbReference type="Pfam" id="PF01648">
    <property type="entry name" value="ACPS"/>
    <property type="match status" value="1"/>
</dbReference>
<comment type="similarity">
    <text evidence="8">Belongs to the P-Pant transferase superfamily. AcpS family.</text>
</comment>
<comment type="cofactor">
    <cofactor evidence="8">
        <name>Mg(2+)</name>
        <dbReference type="ChEBI" id="CHEBI:18420"/>
    </cofactor>
</comment>
<evidence type="ECO:0000256" key="5">
    <source>
        <dbReference type="ARBA" id="ARBA00022842"/>
    </source>
</evidence>
<evidence type="ECO:0000313" key="10">
    <source>
        <dbReference type="EMBL" id="QEH37971.1"/>
    </source>
</evidence>
<sequence>MEILGIGTDIVECPRIGKMIEQYGELFLRRVYTEREVRFCQSRKHAIEHFAGRWAAKEAILKALGAASIRGLSWTDVEIRTGNDGQPQVRVRGAAREVAIERGIGDILVSLSHCRTYATAHAIALAGRPGRLATAEPDPA</sequence>
<dbReference type="InterPro" id="IPR008278">
    <property type="entry name" value="4-PPantetheinyl_Trfase_dom"/>
</dbReference>
<dbReference type="GO" id="GO:0005737">
    <property type="term" value="C:cytoplasm"/>
    <property type="evidence" value="ECO:0007669"/>
    <property type="project" value="UniProtKB-SubCell"/>
</dbReference>
<feature type="binding site" evidence="8">
    <location>
        <position position="9"/>
    </location>
    <ligand>
        <name>Mg(2+)</name>
        <dbReference type="ChEBI" id="CHEBI:18420"/>
    </ligand>
</feature>
<evidence type="ECO:0000256" key="1">
    <source>
        <dbReference type="ARBA" id="ARBA00022516"/>
    </source>
</evidence>
<comment type="function">
    <text evidence="8">Transfers the 4'-phosphopantetheine moiety from coenzyme A to a Ser of acyl-carrier-protein.</text>
</comment>
<dbReference type="InterPro" id="IPR037143">
    <property type="entry name" value="4-PPantetheinyl_Trfase_dom_sf"/>
</dbReference>
<dbReference type="InterPro" id="IPR004568">
    <property type="entry name" value="Ppantetheine-prot_Trfase_dom"/>
</dbReference>
<keyword evidence="1 8" id="KW-0444">Lipid biosynthesis</keyword>
<evidence type="ECO:0000256" key="8">
    <source>
        <dbReference type="HAMAP-Rule" id="MF_00101"/>
    </source>
</evidence>
<comment type="catalytic activity">
    <reaction evidence="8">
        <text>apo-[ACP] + CoA = holo-[ACP] + adenosine 3',5'-bisphosphate + H(+)</text>
        <dbReference type="Rhea" id="RHEA:12068"/>
        <dbReference type="Rhea" id="RHEA-COMP:9685"/>
        <dbReference type="Rhea" id="RHEA-COMP:9690"/>
        <dbReference type="ChEBI" id="CHEBI:15378"/>
        <dbReference type="ChEBI" id="CHEBI:29999"/>
        <dbReference type="ChEBI" id="CHEBI:57287"/>
        <dbReference type="ChEBI" id="CHEBI:58343"/>
        <dbReference type="ChEBI" id="CHEBI:64479"/>
        <dbReference type="EC" id="2.7.8.7"/>
    </reaction>
</comment>
<keyword evidence="6 8" id="KW-0443">Lipid metabolism</keyword>
<feature type="domain" description="4'-phosphopantetheinyl transferase" evidence="9">
    <location>
        <begin position="5"/>
        <end position="105"/>
    </location>
</feature>
<dbReference type="EMBL" id="CP042997">
    <property type="protein sequence ID" value="QEH37971.1"/>
    <property type="molecule type" value="Genomic_DNA"/>
</dbReference>
<gene>
    <name evidence="8 10" type="primary">acpS</name>
    <name evidence="10" type="ORF">OJF2_65670</name>
</gene>
<dbReference type="SUPFAM" id="SSF56214">
    <property type="entry name" value="4'-phosphopantetheinyl transferase"/>
    <property type="match status" value="1"/>
</dbReference>